<dbReference type="AlphaFoldDB" id="A0A5B7JK54"/>
<keyword evidence="3" id="KW-1185">Reference proteome</keyword>
<feature type="region of interest" description="Disordered" evidence="1">
    <location>
        <begin position="47"/>
        <end position="68"/>
    </location>
</feature>
<sequence>MGSGMTGTLWSGAVQEFFEVCCGKGFSWENSWESWSAGGVHRPCYGEETGGEGPVNYTATKGDKNTNF</sequence>
<evidence type="ECO:0000313" key="2">
    <source>
        <dbReference type="EMBL" id="MPC92624.1"/>
    </source>
</evidence>
<dbReference type="Proteomes" id="UP000324222">
    <property type="component" value="Unassembled WGS sequence"/>
</dbReference>
<name>A0A5B7JK54_PORTR</name>
<organism evidence="2 3">
    <name type="scientific">Portunus trituberculatus</name>
    <name type="common">Swimming crab</name>
    <name type="synonym">Neptunus trituberculatus</name>
    <dbReference type="NCBI Taxonomy" id="210409"/>
    <lineage>
        <taxon>Eukaryota</taxon>
        <taxon>Metazoa</taxon>
        <taxon>Ecdysozoa</taxon>
        <taxon>Arthropoda</taxon>
        <taxon>Crustacea</taxon>
        <taxon>Multicrustacea</taxon>
        <taxon>Malacostraca</taxon>
        <taxon>Eumalacostraca</taxon>
        <taxon>Eucarida</taxon>
        <taxon>Decapoda</taxon>
        <taxon>Pleocyemata</taxon>
        <taxon>Brachyura</taxon>
        <taxon>Eubrachyura</taxon>
        <taxon>Portunoidea</taxon>
        <taxon>Portunidae</taxon>
        <taxon>Portuninae</taxon>
        <taxon>Portunus</taxon>
    </lineage>
</organism>
<proteinExistence type="predicted"/>
<protein>
    <submittedName>
        <fullName evidence="2">Uncharacterized protein</fullName>
    </submittedName>
</protein>
<evidence type="ECO:0000313" key="3">
    <source>
        <dbReference type="Proteomes" id="UP000324222"/>
    </source>
</evidence>
<accession>A0A5B7JK54</accession>
<gene>
    <name evidence="2" type="ORF">E2C01_087724</name>
</gene>
<comment type="caution">
    <text evidence="2">The sequence shown here is derived from an EMBL/GenBank/DDBJ whole genome shotgun (WGS) entry which is preliminary data.</text>
</comment>
<reference evidence="2 3" key="1">
    <citation type="submission" date="2019-05" db="EMBL/GenBank/DDBJ databases">
        <title>Another draft genome of Portunus trituberculatus and its Hox gene families provides insights of decapod evolution.</title>
        <authorList>
            <person name="Jeong J.-H."/>
            <person name="Song I."/>
            <person name="Kim S."/>
            <person name="Choi T."/>
            <person name="Kim D."/>
            <person name="Ryu S."/>
            <person name="Kim W."/>
        </authorList>
    </citation>
    <scope>NUCLEOTIDE SEQUENCE [LARGE SCALE GENOMIC DNA]</scope>
    <source>
        <tissue evidence="2">Muscle</tissue>
    </source>
</reference>
<dbReference type="EMBL" id="VSRR010091976">
    <property type="protein sequence ID" value="MPC92624.1"/>
    <property type="molecule type" value="Genomic_DNA"/>
</dbReference>
<evidence type="ECO:0000256" key="1">
    <source>
        <dbReference type="SAM" id="MobiDB-lite"/>
    </source>
</evidence>